<dbReference type="AlphaFoldDB" id="A0A7R9MRC3"/>
<feature type="non-terminal residue" evidence="2">
    <location>
        <position position="1"/>
    </location>
</feature>
<evidence type="ECO:0000313" key="3">
    <source>
        <dbReference type="Proteomes" id="UP000728032"/>
    </source>
</evidence>
<dbReference type="Proteomes" id="UP000728032">
    <property type="component" value="Unassembled WGS sequence"/>
</dbReference>
<dbReference type="EMBL" id="CAJPVJ010043445">
    <property type="protein sequence ID" value="CAG2182244.1"/>
    <property type="molecule type" value="Genomic_DNA"/>
</dbReference>
<organism evidence="2">
    <name type="scientific">Oppiella nova</name>
    <dbReference type="NCBI Taxonomy" id="334625"/>
    <lineage>
        <taxon>Eukaryota</taxon>
        <taxon>Metazoa</taxon>
        <taxon>Ecdysozoa</taxon>
        <taxon>Arthropoda</taxon>
        <taxon>Chelicerata</taxon>
        <taxon>Arachnida</taxon>
        <taxon>Acari</taxon>
        <taxon>Acariformes</taxon>
        <taxon>Sarcoptiformes</taxon>
        <taxon>Oribatida</taxon>
        <taxon>Brachypylina</taxon>
        <taxon>Oppioidea</taxon>
        <taxon>Oppiidae</taxon>
        <taxon>Oppiella</taxon>
    </lineage>
</organism>
<feature type="region of interest" description="Disordered" evidence="1">
    <location>
        <begin position="69"/>
        <end position="90"/>
    </location>
</feature>
<reference evidence="2" key="1">
    <citation type="submission" date="2020-11" db="EMBL/GenBank/DDBJ databases">
        <authorList>
            <person name="Tran Van P."/>
        </authorList>
    </citation>
    <scope>NUCLEOTIDE SEQUENCE</scope>
</reference>
<gene>
    <name evidence="2" type="ORF">ONB1V03_LOCUS21665</name>
</gene>
<dbReference type="EMBL" id="OC958270">
    <property type="protein sequence ID" value="CAD7665107.1"/>
    <property type="molecule type" value="Genomic_DNA"/>
</dbReference>
<sequence>MDSIFKSVEVMAEAMQSYDRLWSPQTQHHIQSEVSVERFAVETSVQPIIHKMSKSLKRLSFEKLEEEVSPAKRSAKWEDRAVESGSVETS</sequence>
<accession>A0A7R9MRC3</accession>
<name>A0A7R9MRC3_9ACAR</name>
<proteinExistence type="predicted"/>
<keyword evidence="3" id="KW-1185">Reference proteome</keyword>
<evidence type="ECO:0000313" key="2">
    <source>
        <dbReference type="EMBL" id="CAD7665107.1"/>
    </source>
</evidence>
<evidence type="ECO:0000256" key="1">
    <source>
        <dbReference type="SAM" id="MobiDB-lite"/>
    </source>
</evidence>
<protein>
    <submittedName>
        <fullName evidence="2">Uncharacterized protein</fullName>
    </submittedName>
</protein>